<organism evidence="1 2">
    <name type="scientific">Streptococcus sobrinus W1703</name>
    <dbReference type="NCBI Taxonomy" id="1227275"/>
    <lineage>
        <taxon>Bacteria</taxon>
        <taxon>Bacillati</taxon>
        <taxon>Bacillota</taxon>
        <taxon>Bacilli</taxon>
        <taxon>Lactobacillales</taxon>
        <taxon>Streptococcaceae</taxon>
        <taxon>Streptococcus</taxon>
    </lineage>
</organism>
<gene>
    <name evidence="1" type="ORF">HMPREF1557_01050</name>
</gene>
<name>U2IR06_9STRE</name>
<dbReference type="EMBL" id="AWVA01000066">
    <property type="protein sequence ID" value="ERJ76356.1"/>
    <property type="molecule type" value="Genomic_DNA"/>
</dbReference>
<dbReference type="HOGENOM" id="CLU_2994878_0_0_9"/>
<comment type="caution">
    <text evidence="1">The sequence shown here is derived from an EMBL/GenBank/DDBJ whole genome shotgun (WGS) entry which is preliminary data.</text>
</comment>
<reference evidence="1 2" key="1">
    <citation type="submission" date="2013-06" db="EMBL/GenBank/DDBJ databases">
        <authorList>
            <person name="Weinstock G."/>
            <person name="Sodergren E."/>
            <person name="Lobos E.A."/>
            <person name="Fulton L."/>
            <person name="Fulton R."/>
            <person name="Courtney L."/>
            <person name="Fronick C."/>
            <person name="O'Laughlin M."/>
            <person name="Godfrey J."/>
            <person name="Wilson R.M."/>
            <person name="Miner T."/>
            <person name="Farmer C."/>
            <person name="Delehaunty K."/>
            <person name="Cordes M."/>
            <person name="Minx P."/>
            <person name="Tomlinson C."/>
            <person name="Chen J."/>
            <person name="Wollam A."/>
            <person name="Pepin K.H."/>
            <person name="Bhonagiri V."/>
            <person name="Zhang X."/>
            <person name="Warren W."/>
            <person name="Mitreva M."/>
            <person name="Mardis E.R."/>
            <person name="Wilson R.K."/>
        </authorList>
    </citation>
    <scope>NUCLEOTIDE SEQUENCE [LARGE SCALE GENOMIC DNA]</scope>
    <source>
        <strain evidence="1 2">W1703</strain>
    </source>
</reference>
<dbReference type="AlphaFoldDB" id="U2IR06"/>
<proteinExistence type="predicted"/>
<sequence>MRLANFTCYLTFYHFDTLTQNPLPTVRSRLQGLSGLLEQKSQFSIIENQISFLFSFT</sequence>
<evidence type="ECO:0000313" key="2">
    <source>
        <dbReference type="Proteomes" id="UP000016617"/>
    </source>
</evidence>
<evidence type="ECO:0000313" key="1">
    <source>
        <dbReference type="EMBL" id="ERJ76356.1"/>
    </source>
</evidence>
<protein>
    <submittedName>
        <fullName evidence="1">Uncharacterized protein</fullName>
    </submittedName>
</protein>
<dbReference type="Proteomes" id="UP000016617">
    <property type="component" value="Unassembled WGS sequence"/>
</dbReference>
<accession>U2IR06</accession>